<dbReference type="Pfam" id="PF20151">
    <property type="entry name" value="DUF6533"/>
    <property type="match status" value="1"/>
</dbReference>
<proteinExistence type="predicted"/>
<dbReference type="AlphaFoldDB" id="M2PB68"/>
<dbReference type="OrthoDB" id="2769902at2759"/>
<dbReference type="Proteomes" id="UP000016930">
    <property type="component" value="Unassembled WGS sequence"/>
</dbReference>
<feature type="region of interest" description="Disordered" evidence="1">
    <location>
        <begin position="303"/>
        <end position="322"/>
    </location>
</feature>
<evidence type="ECO:0000313" key="3">
    <source>
        <dbReference type="EMBL" id="EMD32804.1"/>
    </source>
</evidence>
<organism evidence="3 4">
    <name type="scientific">Ceriporiopsis subvermispora (strain B)</name>
    <name type="common">White-rot fungus</name>
    <name type="synonym">Gelatoporia subvermispora</name>
    <dbReference type="NCBI Taxonomy" id="914234"/>
    <lineage>
        <taxon>Eukaryota</taxon>
        <taxon>Fungi</taxon>
        <taxon>Dikarya</taxon>
        <taxon>Basidiomycota</taxon>
        <taxon>Agaricomycotina</taxon>
        <taxon>Agaricomycetes</taxon>
        <taxon>Polyporales</taxon>
        <taxon>Gelatoporiaceae</taxon>
        <taxon>Gelatoporia</taxon>
    </lineage>
</organism>
<reference evidence="3 4" key="1">
    <citation type="journal article" date="2012" name="Proc. Natl. Acad. Sci. U.S.A.">
        <title>Comparative genomics of Ceriporiopsis subvermispora and Phanerochaete chrysosporium provide insight into selective ligninolysis.</title>
        <authorList>
            <person name="Fernandez-Fueyo E."/>
            <person name="Ruiz-Duenas F.J."/>
            <person name="Ferreira P."/>
            <person name="Floudas D."/>
            <person name="Hibbett D.S."/>
            <person name="Canessa P."/>
            <person name="Larrondo L.F."/>
            <person name="James T.Y."/>
            <person name="Seelenfreund D."/>
            <person name="Lobos S."/>
            <person name="Polanco R."/>
            <person name="Tello M."/>
            <person name="Honda Y."/>
            <person name="Watanabe T."/>
            <person name="Watanabe T."/>
            <person name="Ryu J.S."/>
            <person name="Kubicek C.P."/>
            <person name="Schmoll M."/>
            <person name="Gaskell J."/>
            <person name="Hammel K.E."/>
            <person name="St John F.J."/>
            <person name="Vanden Wymelenberg A."/>
            <person name="Sabat G."/>
            <person name="Splinter BonDurant S."/>
            <person name="Syed K."/>
            <person name="Yadav J.S."/>
            <person name="Doddapaneni H."/>
            <person name="Subramanian V."/>
            <person name="Lavin J.L."/>
            <person name="Oguiza J.A."/>
            <person name="Perez G."/>
            <person name="Pisabarro A.G."/>
            <person name="Ramirez L."/>
            <person name="Santoyo F."/>
            <person name="Master E."/>
            <person name="Coutinho P.M."/>
            <person name="Henrissat B."/>
            <person name="Lombard V."/>
            <person name="Magnuson J.K."/>
            <person name="Kuees U."/>
            <person name="Hori C."/>
            <person name="Igarashi K."/>
            <person name="Samejima M."/>
            <person name="Held B.W."/>
            <person name="Barry K.W."/>
            <person name="LaButti K.M."/>
            <person name="Lapidus A."/>
            <person name="Lindquist E.A."/>
            <person name="Lucas S.M."/>
            <person name="Riley R."/>
            <person name="Salamov A.A."/>
            <person name="Hoffmeister D."/>
            <person name="Schwenk D."/>
            <person name="Hadar Y."/>
            <person name="Yarden O."/>
            <person name="de Vries R.P."/>
            <person name="Wiebenga A."/>
            <person name="Stenlid J."/>
            <person name="Eastwood D."/>
            <person name="Grigoriev I.V."/>
            <person name="Berka R.M."/>
            <person name="Blanchette R.A."/>
            <person name="Kersten P."/>
            <person name="Martinez A.T."/>
            <person name="Vicuna R."/>
            <person name="Cullen D."/>
        </authorList>
    </citation>
    <scope>NUCLEOTIDE SEQUENCE [LARGE SCALE GENOMIC DNA]</scope>
    <source>
        <strain evidence="3 4">B</strain>
    </source>
</reference>
<dbReference type="EMBL" id="KB445809">
    <property type="protein sequence ID" value="EMD32804.1"/>
    <property type="molecule type" value="Genomic_DNA"/>
</dbReference>
<sequence>MSSNPEIFDLVGLLQSNWNQNCYSVVLSCILIYDCILTFAREVELMWGRKFSCVTLLFFSNRWLTILWSIGVIMQLYPGITNKQPPSFGTTSGCSAWTDTGYAISVAMDINWMCFSVARIYAVGGGGWKLPSAVFALTLLPTSINAWVEFKLSSSAVWEVPRIGSWLTPCILATVIDTTCYFASDAIVLCVTWHKTYALKREADQYGIRIPLVTLLLRDGTGYFMYAFRNSNRPLGCLLHRFQTLVMYTRSHHREYSVPEHPGQQLVQCSILTRSSLSSLCITHFLCDLRQIAYGPRDDGLDSRPSFVNSQPSISPPSRPASPMLASFIDNIGEQLVDSHDSQDADMAWETPEHVEAEDLTAIGIEEASNTIELVDSSENTKIGNDSERMEFKTRKIAIECSAD</sequence>
<feature type="domain" description="DUF6533" evidence="2">
    <location>
        <begin position="23"/>
        <end position="67"/>
    </location>
</feature>
<evidence type="ECO:0000313" key="4">
    <source>
        <dbReference type="Proteomes" id="UP000016930"/>
    </source>
</evidence>
<evidence type="ECO:0000259" key="2">
    <source>
        <dbReference type="Pfam" id="PF20151"/>
    </source>
</evidence>
<gene>
    <name evidence="3" type="ORF">CERSUDRAFT_77180</name>
</gene>
<dbReference type="InterPro" id="IPR045340">
    <property type="entry name" value="DUF6533"/>
</dbReference>
<keyword evidence="4" id="KW-1185">Reference proteome</keyword>
<accession>M2PB68</accession>
<protein>
    <recommendedName>
        <fullName evidence="2">DUF6533 domain-containing protein</fullName>
    </recommendedName>
</protein>
<evidence type="ECO:0000256" key="1">
    <source>
        <dbReference type="SAM" id="MobiDB-lite"/>
    </source>
</evidence>
<name>M2PB68_CERS8</name>
<dbReference type="HOGENOM" id="CLU_053360_1_0_1"/>